<dbReference type="AlphaFoldDB" id="A0A0P4VUV9"/>
<keyword evidence="6" id="KW-0732">Signal</keyword>
<organism evidence="8">
    <name type="scientific">Scylla olivacea</name>
    <name type="common">Orange mud crab</name>
    <name type="synonym">Cancer olivacea</name>
    <dbReference type="NCBI Taxonomy" id="85551"/>
    <lineage>
        <taxon>Eukaryota</taxon>
        <taxon>Metazoa</taxon>
        <taxon>Ecdysozoa</taxon>
        <taxon>Arthropoda</taxon>
        <taxon>Crustacea</taxon>
        <taxon>Multicrustacea</taxon>
        <taxon>Malacostraca</taxon>
        <taxon>Eumalacostraca</taxon>
        <taxon>Eucarida</taxon>
        <taxon>Decapoda</taxon>
        <taxon>Pleocyemata</taxon>
        <taxon>Brachyura</taxon>
        <taxon>Eubrachyura</taxon>
        <taxon>Portunoidea</taxon>
        <taxon>Portunidae</taxon>
        <taxon>Portuninae</taxon>
        <taxon>Scylla</taxon>
    </lineage>
</organism>
<evidence type="ECO:0000256" key="1">
    <source>
        <dbReference type="ARBA" id="ARBA00004141"/>
    </source>
</evidence>
<feature type="chain" id="PRO_5006070057" description="SLC26A/SulP transporter domain-containing protein" evidence="6">
    <location>
        <begin position="17"/>
        <end position="101"/>
    </location>
</feature>
<comment type="subcellular location">
    <subcellularLocation>
        <location evidence="1">Membrane</location>
        <topology evidence="1">Multi-pass membrane protein</topology>
    </subcellularLocation>
</comment>
<accession>A0A0P4VUV9</accession>
<protein>
    <recommendedName>
        <fullName evidence="7">SLC26A/SulP transporter domain-containing protein</fullName>
    </recommendedName>
</protein>
<feature type="signal peptide" evidence="6">
    <location>
        <begin position="1"/>
        <end position="16"/>
    </location>
</feature>
<evidence type="ECO:0000256" key="2">
    <source>
        <dbReference type="ARBA" id="ARBA00022692"/>
    </source>
</evidence>
<evidence type="ECO:0000259" key="7">
    <source>
        <dbReference type="Pfam" id="PF00916"/>
    </source>
</evidence>
<dbReference type="Pfam" id="PF00916">
    <property type="entry name" value="Sulfate_transp"/>
    <property type="match status" value="1"/>
</dbReference>
<evidence type="ECO:0000256" key="4">
    <source>
        <dbReference type="ARBA" id="ARBA00023136"/>
    </source>
</evidence>
<keyword evidence="3 5" id="KW-1133">Transmembrane helix</keyword>
<dbReference type="EMBL" id="GDRN01108010">
    <property type="protein sequence ID" value="JAI57335.1"/>
    <property type="molecule type" value="Transcribed_RNA"/>
</dbReference>
<sequence>MKTWLMFSCFMLSCFTIFSPQTYRDLCLGLPAANPVVVVVSVVCIIALVVNNEILKPRMRKVSRIPVPMELLVVVAGTAVSDLLHLEERHHVTVVGHVPTG</sequence>
<evidence type="ECO:0000256" key="3">
    <source>
        <dbReference type="ARBA" id="ARBA00022989"/>
    </source>
</evidence>
<dbReference type="InterPro" id="IPR011547">
    <property type="entry name" value="SLC26A/SulP_dom"/>
</dbReference>
<dbReference type="GO" id="GO:0016020">
    <property type="term" value="C:membrane"/>
    <property type="evidence" value="ECO:0007669"/>
    <property type="project" value="UniProtKB-SubCell"/>
</dbReference>
<keyword evidence="2 5" id="KW-0812">Transmembrane</keyword>
<evidence type="ECO:0000313" key="8">
    <source>
        <dbReference type="EMBL" id="JAI57335.1"/>
    </source>
</evidence>
<name>A0A0P4VUV9_SCYOL</name>
<evidence type="ECO:0000256" key="6">
    <source>
        <dbReference type="SAM" id="SignalP"/>
    </source>
</evidence>
<keyword evidence="4 5" id="KW-0472">Membrane</keyword>
<feature type="domain" description="SLC26A/SulP transporter" evidence="7">
    <location>
        <begin position="24"/>
        <end position="101"/>
    </location>
</feature>
<feature type="transmembrane region" description="Helical" evidence="5">
    <location>
        <begin position="34"/>
        <end position="55"/>
    </location>
</feature>
<evidence type="ECO:0000256" key="5">
    <source>
        <dbReference type="SAM" id="Phobius"/>
    </source>
</evidence>
<proteinExistence type="predicted"/>
<reference evidence="8" key="1">
    <citation type="submission" date="2015-09" db="EMBL/GenBank/DDBJ databases">
        <title>Scylla olivacea transcriptome.</title>
        <authorList>
            <person name="Ikhwanuddin M."/>
        </authorList>
    </citation>
    <scope>NUCLEOTIDE SEQUENCE</scope>
</reference>